<evidence type="ECO:0000313" key="4">
    <source>
        <dbReference type="EMBL" id="CAE6427003.1"/>
    </source>
</evidence>
<organism evidence="4 5">
    <name type="scientific">Rhizoctonia solani</name>
    <dbReference type="NCBI Taxonomy" id="456999"/>
    <lineage>
        <taxon>Eukaryota</taxon>
        <taxon>Fungi</taxon>
        <taxon>Dikarya</taxon>
        <taxon>Basidiomycota</taxon>
        <taxon>Agaricomycotina</taxon>
        <taxon>Agaricomycetes</taxon>
        <taxon>Cantharellales</taxon>
        <taxon>Ceratobasidiaceae</taxon>
        <taxon>Rhizoctonia</taxon>
    </lineage>
</organism>
<evidence type="ECO:0000256" key="3">
    <source>
        <dbReference type="SAM" id="SignalP"/>
    </source>
</evidence>
<feature type="transmembrane region" description="Helical" evidence="2">
    <location>
        <begin position="131"/>
        <end position="150"/>
    </location>
</feature>
<feature type="signal peptide" evidence="3">
    <location>
        <begin position="1"/>
        <end position="19"/>
    </location>
</feature>
<feature type="chain" id="PRO_5034319429" evidence="3">
    <location>
        <begin position="20"/>
        <end position="151"/>
    </location>
</feature>
<dbReference type="Proteomes" id="UP000663841">
    <property type="component" value="Unassembled WGS sequence"/>
</dbReference>
<dbReference type="EMBL" id="CAJMWW010000081">
    <property type="protein sequence ID" value="CAE6427003.1"/>
    <property type="molecule type" value="Genomic_DNA"/>
</dbReference>
<feature type="region of interest" description="Disordered" evidence="1">
    <location>
        <begin position="38"/>
        <end position="92"/>
    </location>
</feature>
<evidence type="ECO:0000256" key="1">
    <source>
        <dbReference type="SAM" id="MobiDB-lite"/>
    </source>
</evidence>
<keyword evidence="2" id="KW-0472">Membrane</keyword>
<comment type="caution">
    <text evidence="4">The sequence shown here is derived from an EMBL/GenBank/DDBJ whole genome shotgun (WGS) entry which is preliminary data.</text>
</comment>
<accession>A0A8H2XHQ2</accession>
<gene>
    <name evidence="4" type="ORF">RDB_LOCUS57843</name>
</gene>
<evidence type="ECO:0000256" key="2">
    <source>
        <dbReference type="SAM" id="Phobius"/>
    </source>
</evidence>
<name>A0A8H2XHQ2_9AGAM</name>
<reference evidence="4" key="1">
    <citation type="submission" date="2021-01" db="EMBL/GenBank/DDBJ databases">
        <authorList>
            <person name="Kaushik A."/>
        </authorList>
    </citation>
    <scope>NUCLEOTIDE SEQUENCE</scope>
    <source>
        <strain evidence="4">AG3-T5</strain>
    </source>
</reference>
<proteinExistence type="predicted"/>
<sequence length="151" mass="14858">MKAFVTPTVILLIASGVGARPQEDTSFIPLPTVLPPSISSGFPPLPTTRLSLTPRPPTGTSSQPSTTELPSATGTSTAVGSQTAGTSTSASVTSPIASLTSALSSAASSVASASASSTNNAAPAQFKSLKVHALVALGAATTVFASMLFVL</sequence>
<dbReference type="AlphaFoldDB" id="A0A8H2XHQ2"/>
<keyword evidence="2" id="KW-0812">Transmembrane</keyword>
<feature type="compositionally biased region" description="Low complexity" evidence="1">
    <location>
        <begin position="47"/>
        <end position="92"/>
    </location>
</feature>
<evidence type="ECO:0000313" key="5">
    <source>
        <dbReference type="Proteomes" id="UP000663841"/>
    </source>
</evidence>
<keyword evidence="3" id="KW-0732">Signal</keyword>
<keyword evidence="2" id="KW-1133">Transmembrane helix</keyword>
<protein>
    <submittedName>
        <fullName evidence="4">Uncharacterized protein</fullName>
    </submittedName>
</protein>